<feature type="region of interest" description="Disordered" evidence="1">
    <location>
        <begin position="282"/>
        <end position="307"/>
    </location>
</feature>
<feature type="compositionally biased region" description="Basic and acidic residues" evidence="1">
    <location>
        <begin position="976"/>
        <end position="986"/>
    </location>
</feature>
<feature type="compositionally biased region" description="Polar residues" evidence="1">
    <location>
        <begin position="416"/>
        <end position="430"/>
    </location>
</feature>
<keyword evidence="4" id="KW-1185">Reference proteome</keyword>
<evidence type="ECO:0000313" key="3">
    <source>
        <dbReference type="EMBL" id="BES98004.1"/>
    </source>
</evidence>
<organism evidence="3 4">
    <name type="scientific">Nesidiocoris tenuis</name>
    <dbReference type="NCBI Taxonomy" id="355587"/>
    <lineage>
        <taxon>Eukaryota</taxon>
        <taxon>Metazoa</taxon>
        <taxon>Ecdysozoa</taxon>
        <taxon>Arthropoda</taxon>
        <taxon>Hexapoda</taxon>
        <taxon>Insecta</taxon>
        <taxon>Pterygota</taxon>
        <taxon>Neoptera</taxon>
        <taxon>Paraneoptera</taxon>
        <taxon>Hemiptera</taxon>
        <taxon>Heteroptera</taxon>
        <taxon>Panheteroptera</taxon>
        <taxon>Cimicomorpha</taxon>
        <taxon>Miridae</taxon>
        <taxon>Dicyphina</taxon>
        <taxon>Nesidiocoris</taxon>
    </lineage>
</organism>
<feature type="compositionally biased region" description="Polar residues" evidence="1">
    <location>
        <begin position="1502"/>
        <end position="1522"/>
    </location>
</feature>
<feature type="region of interest" description="Disordered" evidence="1">
    <location>
        <begin position="416"/>
        <end position="453"/>
    </location>
</feature>
<feature type="domain" description="TOG" evidence="2">
    <location>
        <begin position="1"/>
        <end position="230"/>
    </location>
</feature>
<feature type="compositionally biased region" description="Low complexity" evidence="1">
    <location>
        <begin position="528"/>
        <end position="539"/>
    </location>
</feature>
<feature type="compositionally biased region" description="Low complexity" evidence="1">
    <location>
        <begin position="1537"/>
        <end position="1551"/>
    </location>
</feature>
<evidence type="ECO:0000256" key="1">
    <source>
        <dbReference type="SAM" id="MobiDB-lite"/>
    </source>
</evidence>
<feature type="region of interest" description="Disordered" evidence="1">
    <location>
        <begin position="1371"/>
        <end position="1482"/>
    </location>
</feature>
<name>A0ABN7B0Q3_9HEMI</name>
<dbReference type="Proteomes" id="UP001307889">
    <property type="component" value="Chromosome 8"/>
</dbReference>
<gene>
    <name evidence="3" type="ORF">NTJ_10819</name>
</gene>
<feature type="compositionally biased region" description="Polar residues" evidence="1">
    <location>
        <begin position="1300"/>
        <end position="1310"/>
    </location>
</feature>
<feature type="region of interest" description="Disordered" evidence="1">
    <location>
        <begin position="1502"/>
        <end position="1565"/>
    </location>
</feature>
<sequence length="1798" mass="195830">MAKVNLDHYFSNLVKASSIEEKIKLGNDFFEYMQSGASFECQNIGEVVDGILPFIQSSDVELSNMGLDVMTELVRRMERIYRPYIPSVLACVIDRLGDSKETVRERCLTFLTRLVDVGLLTPQELIDHLAPAFSNRSSNLKNGAMKCLIFTLDRYGGHCLEPSRIVPLFAGLLGDPDVDVRKKTLVNLTQVYTRVGDGFRSELAKSLPPSQILIVMEEFDKVKLGSELSVSAMSSVGGSLNIDECVISDASTVNATNASTGCIQSDEPSALLEIRAADKGRSKLNWSEESGEPSTTSARARKRSKKSSIKTFKLPGAFQKSMKRNISVDFSLNSDSSCDGLTGCNMEMTLAPAAAEPIFKSRSTKRRSIDFSCGVDSSVASAHSSNDGTVMLDGDHTKSYVNIFKKKTPNRKNIDFSLQFSQSTDSSTVSERSDNSTREPPIENISQSASFQNTNRKSCNATFIVEGKTVRPDVEGPDSPSQKSDFGDSGGIVQPSTLDREENNLKTRQNQKTDRLEMASFEEQTLKNSIPNPNNSSPPHINFRPEVAPPFQHTECGTAIPKDTMGMPDLEQVPQSPSQGNRNCSSIGTISSLTPPGNVSACNSIEVLQEPKERLPDKTTGAPSSPGADKMDHPNETSLSRKRKSLLNAISQLKGAEEPQDVDDQPGSDFLENGVETTLGIPQTEGTTVGDTIAAVNRPSHTLDPQEEKSDCLEICSLNKKPCTDSDASAGNLPQLNPGKVALVKPAQQKIRDISLDISLTSDSSGEGLNSCNMELTLAPALAQPIFKSRSIKRQSVAFPLGDDSSVASGHSTNDGTNMLDADRTKSYVNFFKKRKLEKKIDISLQLTQSSDSLNVSEQISSTRAFTAEDIPESVSFQNCYLKPPNATFTVEEISHKSMELSLDAPSIDVQPLDLPANTIEFGLNAHDPKSNNLDVGSTVEKSRIDSSSSKAVNGSPSLLMQSPAAEVSAAMQHSPAREKAIDKPSELTLSKSLSAQSTAKVDDTSQTQIVVPPIEQEQALQLPCQETIVDSLNSKVPNEGPRPCTSIATEDALTICSGVQLPELTISSSLNAQSTARADDAPPTQIMVLPKEQELQLPSQPNKTDGFNEKLSIEGQNSSNSIAMEGELRIGPEAQASEPVLRKSLRAQCTAQVDGTPQTQIGIPPKEQALQLPCQLTKTDGFNEKLSTGGQNPSNSIAMEGELRIGPEAQASEPVLRKSLRPQCTAKVDGTPQTNMVVQTAPRASIRKFVTFRESSPEILRYSAGSEPSNSGNADGNEAACMQMTTELSMIPGEKIRQTRSGGCYSSTPFPKKKTPAEETVDEEPHVFVVPGIPASQIPRPSEGSSSSETMNSDYTLNISAIPKDAALPKSTKLFTSTPKPLSRREIKKRNKVEKDKSIRSENAVNHSVQTSRVLRSSASRVSSEQEKSESQSGRAITDLTNLTSYGEAEGKRRSNRSKSLADARMEKSENSQPSLSPVEPIPIADETVLCPQVGIEARAATSSHNVRTATSKGSSLTVSQIDRRSASKRLFTPTSSKSGRSSSQKSINSLAVAGPSTNRFDLSNDDLRLADDLDTGASLGNDDGVLSYAPTESLQGASVSEVDREEVDRSQFSSGRSTCSSLSDSSFDCDNPQRWYRKHGSDFKTRSARKRQKMEVAVPELRKMRPIKSHGSEFESWMRKKRKMFKPAKWVTKDLYVYLEKRLEPSYGLDKRLKAEEVVLAMADSYNRVQAGHIGGALDQLKATMRDLEICNIYVTFYAFLQKFMPYDYLKHVLEMPSRLYKYTPGALHQSCYDLI</sequence>
<feature type="region of interest" description="Disordered" evidence="1">
    <location>
        <begin position="926"/>
        <end position="986"/>
    </location>
</feature>
<feature type="compositionally biased region" description="Polar residues" evidence="1">
    <location>
        <begin position="444"/>
        <end position="453"/>
    </location>
</feature>
<dbReference type="EMBL" id="AP028916">
    <property type="protein sequence ID" value="BES98004.1"/>
    <property type="molecule type" value="Genomic_DNA"/>
</dbReference>
<dbReference type="SUPFAM" id="SSF48371">
    <property type="entry name" value="ARM repeat"/>
    <property type="match status" value="1"/>
</dbReference>
<dbReference type="Gene3D" id="1.25.10.10">
    <property type="entry name" value="Leucine-rich Repeat Variant"/>
    <property type="match status" value="1"/>
</dbReference>
<evidence type="ECO:0000259" key="2">
    <source>
        <dbReference type="SMART" id="SM01349"/>
    </source>
</evidence>
<dbReference type="SMART" id="SM01349">
    <property type="entry name" value="TOG"/>
    <property type="match status" value="1"/>
</dbReference>
<protein>
    <recommendedName>
        <fullName evidence="2">TOG domain-containing protein</fullName>
    </recommendedName>
</protein>
<evidence type="ECO:0000313" key="4">
    <source>
        <dbReference type="Proteomes" id="UP001307889"/>
    </source>
</evidence>
<accession>A0ABN7B0Q3</accession>
<feature type="region of interest" description="Disordered" evidence="1">
    <location>
        <begin position="468"/>
        <end position="640"/>
    </location>
</feature>
<feature type="compositionally biased region" description="Low complexity" evidence="1">
    <location>
        <begin position="1413"/>
        <end position="1424"/>
    </location>
</feature>
<feature type="region of interest" description="Disordered" evidence="1">
    <location>
        <begin position="1586"/>
        <end position="1629"/>
    </location>
</feature>
<feature type="compositionally biased region" description="Basic and acidic residues" evidence="1">
    <location>
        <begin position="1461"/>
        <end position="1471"/>
    </location>
</feature>
<feature type="region of interest" description="Disordered" evidence="1">
    <location>
        <begin position="1299"/>
        <end position="1353"/>
    </location>
</feature>
<proteinExistence type="predicted"/>
<feature type="compositionally biased region" description="Low complexity" evidence="1">
    <location>
        <begin position="1615"/>
        <end position="1628"/>
    </location>
</feature>
<reference evidence="3 4" key="1">
    <citation type="submission" date="2023-09" db="EMBL/GenBank/DDBJ databases">
        <title>Nesidiocoris tenuis whole genome shotgun sequence.</title>
        <authorList>
            <person name="Shibata T."/>
            <person name="Shimoda M."/>
            <person name="Kobayashi T."/>
            <person name="Uehara T."/>
        </authorList>
    </citation>
    <scope>NUCLEOTIDE SEQUENCE [LARGE SCALE GENOMIC DNA]</scope>
    <source>
        <strain evidence="3 4">Japan</strain>
    </source>
</reference>
<feature type="compositionally biased region" description="Basic and acidic residues" evidence="1">
    <location>
        <begin position="498"/>
        <end position="517"/>
    </location>
</feature>
<dbReference type="InterPro" id="IPR034085">
    <property type="entry name" value="TOG"/>
</dbReference>
<feature type="compositionally biased region" description="Polar residues" evidence="1">
    <location>
        <begin position="946"/>
        <end position="961"/>
    </location>
</feature>
<dbReference type="InterPro" id="IPR016024">
    <property type="entry name" value="ARM-type_fold"/>
</dbReference>
<feature type="compositionally biased region" description="Polar residues" evidence="1">
    <location>
        <begin position="1402"/>
        <end position="1412"/>
    </location>
</feature>
<dbReference type="InterPro" id="IPR011989">
    <property type="entry name" value="ARM-like"/>
</dbReference>
<feature type="compositionally biased region" description="Polar residues" evidence="1">
    <location>
        <begin position="573"/>
        <end position="603"/>
    </location>
</feature>
<feature type="compositionally biased region" description="Basic and acidic residues" evidence="1">
    <location>
        <begin position="431"/>
        <end position="441"/>
    </location>
</feature>